<proteinExistence type="predicted"/>
<evidence type="ECO:0000313" key="3">
    <source>
        <dbReference type="EMBL" id="CAA9515160.1"/>
    </source>
</evidence>
<keyword evidence="2" id="KW-0732">Signal</keyword>
<gene>
    <name evidence="3" type="ORF">AVDCRST_MAG85-2565</name>
</gene>
<evidence type="ECO:0000256" key="2">
    <source>
        <dbReference type="SAM" id="SignalP"/>
    </source>
</evidence>
<feature type="region of interest" description="Disordered" evidence="1">
    <location>
        <begin position="33"/>
        <end position="73"/>
    </location>
</feature>
<organism evidence="3">
    <name type="scientific">uncultured Solirubrobacteraceae bacterium</name>
    <dbReference type="NCBI Taxonomy" id="1162706"/>
    <lineage>
        <taxon>Bacteria</taxon>
        <taxon>Bacillati</taxon>
        <taxon>Actinomycetota</taxon>
        <taxon>Thermoleophilia</taxon>
        <taxon>Solirubrobacterales</taxon>
        <taxon>Solirubrobacteraceae</taxon>
        <taxon>environmental samples</taxon>
    </lineage>
</organism>
<protein>
    <submittedName>
        <fullName evidence="3">Uncharacterized protein</fullName>
    </submittedName>
</protein>
<name>A0A6J4T6D6_9ACTN</name>
<sequence>MRHKTQLAIAALACIALGFGGVTAVQAVVDDRPTANEHSHSSDPDREDPTSAEPGTDTVEASAEDPRGEGPPWSVVVYRSKDGRTCAAAGRKVNGRVGALNSGRFTEYPIHEGGTCVDLTAVPAGAQVRAGTGPEDRIIVHGVAGPKVRTIEVSSRSGAAVVDIGPRGGFVTALQPGTALAQVRVVAILKDGQRITLL</sequence>
<dbReference type="EMBL" id="CADCVT010000279">
    <property type="protein sequence ID" value="CAA9515160.1"/>
    <property type="molecule type" value="Genomic_DNA"/>
</dbReference>
<feature type="compositionally biased region" description="Basic and acidic residues" evidence="1">
    <location>
        <begin position="33"/>
        <end position="49"/>
    </location>
</feature>
<evidence type="ECO:0000256" key="1">
    <source>
        <dbReference type="SAM" id="MobiDB-lite"/>
    </source>
</evidence>
<feature type="chain" id="PRO_5039562535" evidence="2">
    <location>
        <begin position="25"/>
        <end position="198"/>
    </location>
</feature>
<accession>A0A6J4T6D6</accession>
<reference evidence="3" key="1">
    <citation type="submission" date="2020-02" db="EMBL/GenBank/DDBJ databases">
        <authorList>
            <person name="Meier V. D."/>
        </authorList>
    </citation>
    <scope>NUCLEOTIDE SEQUENCE</scope>
    <source>
        <strain evidence="3">AVDCRST_MAG85</strain>
    </source>
</reference>
<feature type="signal peptide" evidence="2">
    <location>
        <begin position="1"/>
        <end position="24"/>
    </location>
</feature>
<dbReference type="AlphaFoldDB" id="A0A6J4T6D6"/>